<dbReference type="GO" id="GO:0008168">
    <property type="term" value="F:methyltransferase activity"/>
    <property type="evidence" value="ECO:0007669"/>
    <property type="project" value="UniProtKB-UniRule"/>
</dbReference>
<dbReference type="EMBL" id="JAPFFJ010000018">
    <property type="protein sequence ID" value="KAJ6402949.1"/>
    <property type="molecule type" value="Genomic_DNA"/>
</dbReference>
<evidence type="ECO:0000256" key="6">
    <source>
        <dbReference type="PIRSR" id="PIRSR037350-1"/>
    </source>
</evidence>
<dbReference type="InterPro" id="IPR029063">
    <property type="entry name" value="SAM-dependent_MTases_sf"/>
</dbReference>
<gene>
    <name evidence="8" type="ORF">OIU84_014956</name>
</gene>
<protein>
    <recommendedName>
        <fullName evidence="5">U6 small nuclear RNA (adenine-(43)-N(6))-methyltransferase</fullName>
        <ecNumber evidence="5">2.1.1.-</ecNumber>
    </recommendedName>
</protein>
<comment type="caution">
    <text evidence="8">The sequence shown here is derived from an EMBL/GenBank/DDBJ whole genome shotgun (WGS) entry which is preliminary data.</text>
</comment>
<dbReference type="Pfam" id="PF05971">
    <property type="entry name" value="Methyltransf_10"/>
    <property type="match status" value="2"/>
</dbReference>
<evidence type="ECO:0000256" key="3">
    <source>
        <dbReference type="ARBA" id="ARBA00022679"/>
    </source>
</evidence>
<name>A0AAD6JEY9_9ROSI</name>
<dbReference type="GO" id="GO:0005634">
    <property type="term" value="C:nucleus"/>
    <property type="evidence" value="ECO:0007669"/>
    <property type="project" value="TreeGrafter"/>
</dbReference>
<feature type="binding site" evidence="6">
    <location>
        <position position="91"/>
    </location>
    <ligand>
        <name>S-adenosyl-L-methionine</name>
        <dbReference type="ChEBI" id="CHEBI:59789"/>
    </ligand>
</feature>
<keyword evidence="3 5" id="KW-0808">Transferase</keyword>
<feature type="binding site" evidence="6">
    <location>
        <position position="121"/>
    </location>
    <ligand>
        <name>S-adenosyl-L-methionine</name>
        <dbReference type="ChEBI" id="CHEBI:59789"/>
    </ligand>
</feature>
<dbReference type="PANTHER" id="PTHR13393:SF0">
    <property type="entry name" value="RNA N6-ADENOSINE-METHYLTRANSFERASE METTL16"/>
    <property type="match status" value="1"/>
</dbReference>
<sequence length="450" mass="50334">MPSKKNKRKRPERPTIHPKNKYSDNPPDFSLLASLYPSLKPFVLYSRDGRPRIDWTDFNSTRELTRVLLLHDHGLNWWIPDGQLCPTVPNRLNYIHWALELTAFTLYLVPLFLDGHFVGSDVTDVALEWAEKNVKGNQHISELIEIRKVTDCQDAISIEDSNCGESVNCENKMDGNVTVVEEAELLPSSFDPPLDMNKKYSGPPLLLGVVRDGEKFDFCMCNPPFFETMEEAGLNPKTSCGGTPEEMVCPGGEKAFITRIIEDSVVLKESFRWFTSMVGRKVNLKFLTSKLREVGVTIVKTTEFVQGQTSYLSLLRVFNGNSVPSMYYSQLSPFFCTGGASCKLNASSFVVDITASNDQCKAILGDEAKPPNGAATCNTLEASQSSSYLHPPSNNLSFRVSVFQQIPGTLLVKASLQHRDGPVPGVFSLIIQQLEKILRCKFCREKTTRN</sequence>
<dbReference type="AlphaFoldDB" id="A0AAD6JEY9"/>
<dbReference type="InterPro" id="IPR017182">
    <property type="entry name" value="METTL16/PsiM"/>
</dbReference>
<dbReference type="Gene3D" id="3.40.50.150">
    <property type="entry name" value="Vaccinia Virus protein VP39"/>
    <property type="match status" value="1"/>
</dbReference>
<dbReference type="EC" id="2.1.1.-" evidence="5"/>
<proteinExistence type="inferred from homology"/>
<dbReference type="SUPFAM" id="SSF53335">
    <property type="entry name" value="S-adenosyl-L-methionine-dependent methyltransferases"/>
    <property type="match status" value="1"/>
</dbReference>
<reference evidence="8 9" key="1">
    <citation type="journal article" date="2023" name="Int. J. Mol. Sci.">
        <title>De Novo Assembly and Annotation of 11 Diverse Shrub Willow (Salix) Genomes Reveals Novel Gene Organization in Sex-Linked Regions.</title>
        <authorList>
            <person name="Hyden B."/>
            <person name="Feng K."/>
            <person name="Yates T.B."/>
            <person name="Jawdy S."/>
            <person name="Cereghino C."/>
            <person name="Smart L.B."/>
            <person name="Muchero W."/>
        </authorList>
    </citation>
    <scope>NUCLEOTIDE SEQUENCE [LARGE SCALE GENOMIC DNA]</scope>
    <source>
        <tissue evidence="8">Shoot tip</tissue>
    </source>
</reference>
<evidence type="ECO:0000256" key="5">
    <source>
        <dbReference type="PIRNR" id="PIRNR037350"/>
    </source>
</evidence>
<comment type="similarity">
    <text evidence="1 5">Belongs to the methyltransferase superfamily. METTL16/RlmF family.</text>
</comment>
<evidence type="ECO:0000256" key="1">
    <source>
        <dbReference type="ARBA" id="ARBA00005878"/>
    </source>
</evidence>
<dbReference type="InterPro" id="IPR010286">
    <property type="entry name" value="METTL16/RlmF"/>
</dbReference>
<dbReference type="GO" id="GO:0070475">
    <property type="term" value="P:rRNA base methylation"/>
    <property type="evidence" value="ECO:0007669"/>
    <property type="project" value="TreeGrafter"/>
</dbReference>
<evidence type="ECO:0000313" key="9">
    <source>
        <dbReference type="Proteomes" id="UP001162972"/>
    </source>
</evidence>
<dbReference type="PANTHER" id="PTHR13393">
    <property type="entry name" value="SAM-DEPENDENT METHYLTRANSFERASE"/>
    <property type="match status" value="1"/>
</dbReference>
<evidence type="ECO:0000256" key="4">
    <source>
        <dbReference type="ARBA" id="ARBA00022691"/>
    </source>
</evidence>
<evidence type="ECO:0000256" key="2">
    <source>
        <dbReference type="ARBA" id="ARBA00022603"/>
    </source>
</evidence>
<keyword evidence="4 6" id="KW-0949">S-adenosyl-L-methionine</keyword>
<keyword evidence="9" id="KW-1185">Reference proteome</keyword>
<keyword evidence="2 5" id="KW-0489">Methyltransferase</keyword>
<feature type="compositionally biased region" description="Basic residues" evidence="7">
    <location>
        <begin position="1"/>
        <end position="20"/>
    </location>
</feature>
<dbReference type="PIRSF" id="PIRSF037350">
    <property type="entry name" value="Mtase_ZK1128_prd"/>
    <property type="match status" value="1"/>
</dbReference>
<evidence type="ECO:0000256" key="7">
    <source>
        <dbReference type="SAM" id="MobiDB-lite"/>
    </source>
</evidence>
<feature type="region of interest" description="Disordered" evidence="7">
    <location>
        <begin position="1"/>
        <end position="25"/>
    </location>
</feature>
<accession>A0AAD6JEY9</accession>
<feature type="binding site" evidence="6">
    <location>
        <position position="222"/>
    </location>
    <ligand>
        <name>S-adenosyl-L-methionine</name>
        <dbReference type="ChEBI" id="CHEBI:59789"/>
    </ligand>
</feature>
<dbReference type="Proteomes" id="UP001162972">
    <property type="component" value="Chromosome 4"/>
</dbReference>
<organism evidence="8 9">
    <name type="scientific">Salix udensis</name>
    <dbReference type="NCBI Taxonomy" id="889485"/>
    <lineage>
        <taxon>Eukaryota</taxon>
        <taxon>Viridiplantae</taxon>
        <taxon>Streptophyta</taxon>
        <taxon>Embryophyta</taxon>
        <taxon>Tracheophyta</taxon>
        <taxon>Spermatophyta</taxon>
        <taxon>Magnoliopsida</taxon>
        <taxon>eudicotyledons</taxon>
        <taxon>Gunneridae</taxon>
        <taxon>Pentapetalae</taxon>
        <taxon>rosids</taxon>
        <taxon>fabids</taxon>
        <taxon>Malpighiales</taxon>
        <taxon>Salicaceae</taxon>
        <taxon>Saliceae</taxon>
        <taxon>Salix</taxon>
    </lineage>
</organism>
<evidence type="ECO:0000313" key="8">
    <source>
        <dbReference type="EMBL" id="KAJ6402949.1"/>
    </source>
</evidence>